<name>A0A930UXR9_9ACTN</name>
<dbReference type="EMBL" id="JADIVZ010000003">
    <property type="protein sequence ID" value="MBF4161622.1"/>
    <property type="molecule type" value="Genomic_DNA"/>
</dbReference>
<dbReference type="AlphaFoldDB" id="A0A930UXR9"/>
<protein>
    <submittedName>
        <fullName evidence="2">Uncharacterized protein</fullName>
    </submittedName>
</protein>
<comment type="caution">
    <text evidence="2">The sequence shown here is derived from an EMBL/GenBank/DDBJ whole genome shotgun (WGS) entry which is preliminary data.</text>
</comment>
<feature type="signal peptide" evidence="1">
    <location>
        <begin position="1"/>
        <end position="17"/>
    </location>
</feature>
<gene>
    <name evidence="2" type="ORF">ISG29_07960</name>
</gene>
<proteinExistence type="predicted"/>
<sequence>MLLVAVLAASTVIAVGALVVRQNAPHLTTSTPASVEGTEATATFQIAERTIRQVRYADQGTLRYTFAVHNPGRLPLTVTGLTPGQPDSRLLQLESISSRTIGPDSTEELTLVMHMSGCETLAARSGSFVTSVSVHVRYLRVLSDDLVLTLPEELHTGSPREAFCPDATASSRPPG</sequence>
<dbReference type="Proteomes" id="UP000656804">
    <property type="component" value="Unassembled WGS sequence"/>
</dbReference>
<evidence type="ECO:0000313" key="2">
    <source>
        <dbReference type="EMBL" id="MBF4161622.1"/>
    </source>
</evidence>
<keyword evidence="1" id="KW-0732">Signal</keyword>
<keyword evidence="3" id="KW-1185">Reference proteome</keyword>
<dbReference type="RefSeq" id="WP_194502896.1">
    <property type="nucleotide sequence ID" value="NZ_JADIVZ010000003.1"/>
</dbReference>
<feature type="chain" id="PRO_5038370681" evidence="1">
    <location>
        <begin position="18"/>
        <end position="175"/>
    </location>
</feature>
<reference evidence="2" key="1">
    <citation type="submission" date="2020-11" db="EMBL/GenBank/DDBJ databases">
        <title>Nocardioides sp. CBS4Y-1, whole genome shotgun sequence.</title>
        <authorList>
            <person name="Tuo L."/>
        </authorList>
    </citation>
    <scope>NUCLEOTIDE SEQUENCE</scope>
    <source>
        <strain evidence="2">CBS4Y-1</strain>
    </source>
</reference>
<accession>A0A930UXR9</accession>
<evidence type="ECO:0000256" key="1">
    <source>
        <dbReference type="SAM" id="SignalP"/>
    </source>
</evidence>
<organism evidence="2 3">
    <name type="scientific">Nocardioides acrostichi</name>
    <dbReference type="NCBI Taxonomy" id="2784339"/>
    <lineage>
        <taxon>Bacteria</taxon>
        <taxon>Bacillati</taxon>
        <taxon>Actinomycetota</taxon>
        <taxon>Actinomycetes</taxon>
        <taxon>Propionibacteriales</taxon>
        <taxon>Nocardioidaceae</taxon>
        <taxon>Nocardioides</taxon>
    </lineage>
</organism>
<evidence type="ECO:0000313" key="3">
    <source>
        <dbReference type="Proteomes" id="UP000656804"/>
    </source>
</evidence>